<evidence type="ECO:0000256" key="1">
    <source>
        <dbReference type="SAM" id="SignalP"/>
    </source>
</evidence>
<feature type="chain" id="PRO_5008744971" description="LGFP repeat-containing protein" evidence="1">
    <location>
        <begin position="26"/>
        <end position="265"/>
    </location>
</feature>
<protein>
    <recommendedName>
        <fullName evidence="4">LGFP repeat-containing protein</fullName>
    </recommendedName>
</protein>
<evidence type="ECO:0000313" key="2">
    <source>
        <dbReference type="EMBL" id="SCL19046.1"/>
    </source>
</evidence>
<evidence type="ECO:0000313" key="3">
    <source>
        <dbReference type="Proteomes" id="UP000198906"/>
    </source>
</evidence>
<keyword evidence="3" id="KW-1185">Reference proteome</keyword>
<keyword evidence="1" id="KW-0732">Signal</keyword>
<gene>
    <name evidence="2" type="ORF">GA0074694_2553</name>
</gene>
<feature type="signal peptide" evidence="1">
    <location>
        <begin position="1"/>
        <end position="25"/>
    </location>
</feature>
<name>A0A1C6RPA7_9ACTN</name>
<dbReference type="EMBL" id="FMHU01000001">
    <property type="protein sequence ID" value="SCL19046.1"/>
    <property type="molecule type" value="Genomic_DNA"/>
</dbReference>
<dbReference type="RefSeq" id="WP_141714066.1">
    <property type="nucleotide sequence ID" value="NZ_FMHU01000001.1"/>
</dbReference>
<proteinExistence type="predicted"/>
<organism evidence="2 3">
    <name type="scientific">Micromonospora inyonensis</name>
    <dbReference type="NCBI Taxonomy" id="47866"/>
    <lineage>
        <taxon>Bacteria</taxon>
        <taxon>Bacillati</taxon>
        <taxon>Actinomycetota</taxon>
        <taxon>Actinomycetes</taxon>
        <taxon>Micromonosporales</taxon>
        <taxon>Micromonosporaceae</taxon>
        <taxon>Micromonospora</taxon>
    </lineage>
</organism>
<accession>A0A1C6RPA7</accession>
<dbReference type="AlphaFoldDB" id="A0A1C6RPA7"/>
<sequence>MRTPSRLAAALVLACVVAVANGSVAAAQPAASEVGSAGTVLTVGAAGSDQCSVDVTARKGAWVCPDAASSSRPKNWTGKTAEQAAPMSGVCSALGCYYYYDSTMAYFDGAGQYGYGGTKLGDVYLYVEDYFSGGSSTSKRFQFESTRGIRTINASGERLYFSSAHPEGYPVSGGGTFKTWGVHGPYAAGTLVTAFGSTGYTAYEGSVAWAGIAHQFQWTDPSSAYPGTWYMWWKSPKFQRQSSGQYTVSNPPAMGSSWYGSGWNQ</sequence>
<dbReference type="Proteomes" id="UP000198906">
    <property type="component" value="Unassembled WGS sequence"/>
</dbReference>
<reference evidence="3" key="1">
    <citation type="submission" date="2016-06" db="EMBL/GenBank/DDBJ databases">
        <authorList>
            <person name="Varghese N."/>
        </authorList>
    </citation>
    <scope>NUCLEOTIDE SEQUENCE [LARGE SCALE GENOMIC DNA]</scope>
    <source>
        <strain evidence="3">DSM 46123</strain>
    </source>
</reference>
<evidence type="ECO:0008006" key="4">
    <source>
        <dbReference type="Google" id="ProtNLM"/>
    </source>
</evidence>